<comment type="caution">
    <text evidence="3">The sequence shown here is derived from an EMBL/GenBank/DDBJ whole genome shotgun (WGS) entry which is preliminary data.</text>
</comment>
<dbReference type="OrthoDB" id="1853982at2"/>
<feature type="transmembrane region" description="Helical" evidence="1">
    <location>
        <begin position="282"/>
        <end position="304"/>
    </location>
</feature>
<dbReference type="AlphaFoldDB" id="A0A845RFU0"/>
<keyword evidence="2" id="KW-0732">Signal</keyword>
<dbReference type="EMBL" id="QXWZ01000008">
    <property type="protein sequence ID" value="NBI78493.1"/>
    <property type="molecule type" value="Genomic_DNA"/>
</dbReference>
<feature type="signal peptide" evidence="2">
    <location>
        <begin position="1"/>
        <end position="23"/>
    </location>
</feature>
<keyword evidence="1" id="KW-1133">Transmembrane helix</keyword>
<protein>
    <submittedName>
        <fullName evidence="3">Uncharacterized protein</fullName>
    </submittedName>
</protein>
<name>A0A845RFU0_9FIRM</name>
<dbReference type="Proteomes" id="UP000446348">
    <property type="component" value="Unassembled WGS sequence"/>
</dbReference>
<organism evidence="3 4">
    <name type="scientific">Anaerotruncus colihominis</name>
    <dbReference type="NCBI Taxonomy" id="169435"/>
    <lineage>
        <taxon>Bacteria</taxon>
        <taxon>Bacillati</taxon>
        <taxon>Bacillota</taxon>
        <taxon>Clostridia</taxon>
        <taxon>Eubacteriales</taxon>
        <taxon>Oscillospiraceae</taxon>
        <taxon>Anaerotruncus</taxon>
    </lineage>
</organism>
<feature type="chain" id="PRO_5032483299" evidence="2">
    <location>
        <begin position="24"/>
        <end position="404"/>
    </location>
</feature>
<sequence>MKRTLSILAAAILVFSMGSVAYAEEPSEGVWQYVTENTPQEDDASEAIPILGLDTETGPISSNILESPAVLKDVRMVHEDNQHLMIKTFEVPPDFDPAGLTEADFKKNGYSYKMSYFLQVSENYSHESKLASQTVTITHKEKDEAVAKLAPLLDYSEGGFTGQLTLNTDSIFTELSNQSSYTYRLTETREYTGFERNDTYGVPKTVNKGGATLQLVDVSWTPMGDGRYTAEASYAGTATGSTVNDYQSTATYVGQVNKDILESVTYAVVYEGSAIPLPPPDYWSYILATVLVCALAGTGVVLFIRRKNCKILACFGGRYNVVQRLRLNYYDPIIDLTHTSLDSREYLVVIDRWTSKRLAGQSVRIICADGTVKEHYLEGSAYGCKLRLDSEEFHGEFQEAAAQA</sequence>
<accession>A0A845RFU0</accession>
<reference evidence="3 4" key="1">
    <citation type="submission" date="2018-08" db="EMBL/GenBank/DDBJ databases">
        <title>Murine metabolic-syndrome-specific gut microbial biobank.</title>
        <authorList>
            <person name="Liu C."/>
        </authorList>
    </citation>
    <scope>NUCLEOTIDE SEQUENCE [LARGE SCALE GENOMIC DNA]</scope>
    <source>
        <strain evidence="3 4">X69</strain>
    </source>
</reference>
<evidence type="ECO:0000256" key="1">
    <source>
        <dbReference type="SAM" id="Phobius"/>
    </source>
</evidence>
<evidence type="ECO:0000313" key="4">
    <source>
        <dbReference type="Proteomes" id="UP000446348"/>
    </source>
</evidence>
<proteinExistence type="predicted"/>
<evidence type="ECO:0000256" key="2">
    <source>
        <dbReference type="SAM" id="SignalP"/>
    </source>
</evidence>
<gene>
    <name evidence="3" type="ORF">D3Z39_06370</name>
</gene>
<dbReference type="RefSeq" id="WP_160209342.1">
    <property type="nucleotide sequence ID" value="NZ_QXWZ01000008.1"/>
</dbReference>
<evidence type="ECO:0000313" key="3">
    <source>
        <dbReference type="EMBL" id="NBI78493.1"/>
    </source>
</evidence>
<keyword evidence="1" id="KW-0472">Membrane</keyword>
<keyword evidence="1" id="KW-0812">Transmembrane</keyword>